<keyword evidence="3" id="KW-1185">Reference proteome</keyword>
<feature type="region of interest" description="Disordered" evidence="1">
    <location>
        <begin position="37"/>
        <end position="80"/>
    </location>
</feature>
<dbReference type="KEGG" id="cti:RALTA_B0589"/>
<dbReference type="EMBL" id="CU633750">
    <property type="protein sequence ID" value="CAQ71209.1"/>
    <property type="molecule type" value="Genomic_DNA"/>
</dbReference>
<name>B3R8U1_CUPTR</name>
<evidence type="ECO:0000313" key="3">
    <source>
        <dbReference type="Proteomes" id="UP000001692"/>
    </source>
</evidence>
<accession>B3R8U1</accession>
<sequence length="80" mass="8513">MVFGRSRVVQAKALMRYRHRRIAWVTAVHGHDFVEAPALSPAPLPQAGEGRKPAGSENPLGSRATTCASAATHSVPVPKT</sequence>
<feature type="compositionally biased region" description="Polar residues" evidence="1">
    <location>
        <begin position="63"/>
        <end position="72"/>
    </location>
</feature>
<evidence type="ECO:0000256" key="1">
    <source>
        <dbReference type="SAM" id="MobiDB-lite"/>
    </source>
</evidence>
<proteinExistence type="predicted"/>
<evidence type="ECO:0000313" key="2">
    <source>
        <dbReference type="EMBL" id="CAQ71209.1"/>
    </source>
</evidence>
<feature type="compositionally biased region" description="Low complexity" evidence="1">
    <location>
        <begin position="37"/>
        <end position="47"/>
    </location>
</feature>
<reference evidence="2 3" key="1">
    <citation type="journal article" date="2008" name="Genome Res.">
        <title>Genome sequence of the beta-rhizobium Cupriavidus taiwanensis and comparative genomics of rhizobia.</title>
        <authorList>
            <person name="Amadou C."/>
            <person name="Pascal G."/>
            <person name="Mangenot S."/>
            <person name="Glew M."/>
            <person name="Bontemps C."/>
            <person name="Capela D."/>
            <person name="Carrere S."/>
            <person name="Cruveiller S."/>
            <person name="Dossat C."/>
            <person name="Lajus A."/>
            <person name="Marchetti M."/>
            <person name="Poinsot V."/>
            <person name="Rouy Z."/>
            <person name="Servin B."/>
            <person name="Saad M."/>
            <person name="Schenowitz C."/>
            <person name="Barbe V."/>
            <person name="Batut J."/>
            <person name="Medigue C."/>
            <person name="Masson-Boivin C."/>
        </authorList>
    </citation>
    <scope>NUCLEOTIDE SEQUENCE [LARGE SCALE GENOMIC DNA]</scope>
    <source>
        <strain evidence="3">DSM 17343 / BCRC 17206 / CCUG 44338 / CIP 107171 / LMG 19424 / R1</strain>
    </source>
</reference>
<dbReference type="Proteomes" id="UP000001692">
    <property type="component" value="Chromosome 2"/>
</dbReference>
<gene>
    <name evidence="2" type="ordered locus">RALTA_B0589</name>
</gene>
<dbReference type="HOGENOM" id="CLU_2583846_0_0_4"/>
<organism evidence="2 3">
    <name type="scientific">Cupriavidus taiwanensis (strain DSM 17343 / BCRC 17206 / CCUG 44338 / CIP 107171 / LMG 19424 / R1)</name>
    <name type="common">Ralstonia taiwanensis (strain LMG 19424)</name>
    <dbReference type="NCBI Taxonomy" id="977880"/>
    <lineage>
        <taxon>Bacteria</taxon>
        <taxon>Pseudomonadati</taxon>
        <taxon>Pseudomonadota</taxon>
        <taxon>Betaproteobacteria</taxon>
        <taxon>Burkholderiales</taxon>
        <taxon>Burkholderiaceae</taxon>
        <taxon>Cupriavidus</taxon>
    </lineage>
</organism>
<protein>
    <submittedName>
        <fullName evidence="2">Uncharacterized protein</fullName>
    </submittedName>
</protein>
<dbReference type="AlphaFoldDB" id="B3R8U1"/>